<protein>
    <submittedName>
        <fullName evidence="1">Proteasome subunit alpha type</fullName>
    </submittedName>
</protein>
<gene>
    <name evidence="1" type="ORF">L195_g047277</name>
</gene>
<proteinExistence type="predicted"/>
<accession>A0A2K3MK05</accession>
<dbReference type="GO" id="GO:0000502">
    <property type="term" value="C:proteasome complex"/>
    <property type="evidence" value="ECO:0007669"/>
    <property type="project" value="UniProtKB-KW"/>
</dbReference>
<sequence length="88" mass="9751">MTYYPSLGIHLHSSKSLGSFEPSYEGTLKLNVDGSFLEDSFCLGVDGVIRSNEGDCVADFSHHKVDGDDALPTEFRVIQMRLEFCCSK</sequence>
<keyword evidence="1" id="KW-0647">Proteasome</keyword>
<reference evidence="1 2" key="2">
    <citation type="journal article" date="2017" name="Front. Plant Sci.">
        <title>Gene Classification and Mining of Molecular Markers Useful in Red Clover (Trifolium pratense) Breeding.</title>
        <authorList>
            <person name="Istvanek J."/>
            <person name="Dluhosova J."/>
            <person name="Dluhos P."/>
            <person name="Patkova L."/>
            <person name="Nedelnik J."/>
            <person name="Repkova J."/>
        </authorList>
    </citation>
    <scope>NUCLEOTIDE SEQUENCE [LARGE SCALE GENOMIC DNA]</scope>
    <source>
        <strain evidence="2">cv. Tatra</strain>
        <tissue evidence="1">Young leaves</tissue>
    </source>
</reference>
<comment type="caution">
    <text evidence="1">The sequence shown here is derived from an EMBL/GenBank/DDBJ whole genome shotgun (WGS) entry which is preliminary data.</text>
</comment>
<dbReference type="EMBL" id="ASHM01065183">
    <property type="protein sequence ID" value="PNX91147.1"/>
    <property type="molecule type" value="Genomic_DNA"/>
</dbReference>
<evidence type="ECO:0000313" key="2">
    <source>
        <dbReference type="Proteomes" id="UP000236291"/>
    </source>
</evidence>
<dbReference type="Proteomes" id="UP000236291">
    <property type="component" value="Unassembled WGS sequence"/>
</dbReference>
<dbReference type="AlphaFoldDB" id="A0A2K3MK05"/>
<evidence type="ECO:0000313" key="1">
    <source>
        <dbReference type="EMBL" id="PNX91147.1"/>
    </source>
</evidence>
<reference evidence="1 2" key="1">
    <citation type="journal article" date="2014" name="Am. J. Bot.">
        <title>Genome assembly and annotation for red clover (Trifolium pratense; Fabaceae).</title>
        <authorList>
            <person name="Istvanek J."/>
            <person name="Jaros M."/>
            <person name="Krenek A."/>
            <person name="Repkova J."/>
        </authorList>
    </citation>
    <scope>NUCLEOTIDE SEQUENCE [LARGE SCALE GENOMIC DNA]</scope>
    <source>
        <strain evidence="2">cv. Tatra</strain>
        <tissue evidence="1">Young leaves</tissue>
    </source>
</reference>
<feature type="non-terminal residue" evidence="1">
    <location>
        <position position="88"/>
    </location>
</feature>
<organism evidence="1 2">
    <name type="scientific">Trifolium pratense</name>
    <name type="common">Red clover</name>
    <dbReference type="NCBI Taxonomy" id="57577"/>
    <lineage>
        <taxon>Eukaryota</taxon>
        <taxon>Viridiplantae</taxon>
        <taxon>Streptophyta</taxon>
        <taxon>Embryophyta</taxon>
        <taxon>Tracheophyta</taxon>
        <taxon>Spermatophyta</taxon>
        <taxon>Magnoliopsida</taxon>
        <taxon>eudicotyledons</taxon>
        <taxon>Gunneridae</taxon>
        <taxon>Pentapetalae</taxon>
        <taxon>rosids</taxon>
        <taxon>fabids</taxon>
        <taxon>Fabales</taxon>
        <taxon>Fabaceae</taxon>
        <taxon>Papilionoideae</taxon>
        <taxon>50 kb inversion clade</taxon>
        <taxon>NPAAA clade</taxon>
        <taxon>Hologalegina</taxon>
        <taxon>IRL clade</taxon>
        <taxon>Trifolieae</taxon>
        <taxon>Trifolium</taxon>
    </lineage>
</organism>
<name>A0A2K3MK05_TRIPR</name>